<dbReference type="GO" id="GO:0006227">
    <property type="term" value="P:dUDP biosynthetic process"/>
    <property type="evidence" value="ECO:0007669"/>
    <property type="project" value="TreeGrafter"/>
</dbReference>
<evidence type="ECO:0000256" key="1">
    <source>
        <dbReference type="ARBA" id="ARBA00009776"/>
    </source>
</evidence>
<dbReference type="RefSeq" id="WP_042401861.1">
    <property type="nucleotide sequence ID" value="NZ_CYYT01000048.1"/>
</dbReference>
<proteinExistence type="inferred from homology"/>
<dbReference type="Pfam" id="PF02223">
    <property type="entry name" value="Thymidylate_kin"/>
    <property type="match status" value="1"/>
</dbReference>
<dbReference type="InterPro" id="IPR039430">
    <property type="entry name" value="Thymidylate_kin-like_dom"/>
</dbReference>
<dbReference type="Proteomes" id="UP000095558">
    <property type="component" value="Unassembled WGS sequence"/>
</dbReference>
<dbReference type="InterPro" id="IPR027417">
    <property type="entry name" value="P-loop_NTPase"/>
</dbReference>
<sequence>MGKGKLIIIESGSDASGKATQSQRLYERLISEGKECLKITFPDYASDSSALVKMYLNGDFGKDPNDVSPYISSTFYAADRYASYKTKWGDFYENGGIIISDRYTTSNMVHQAAKLNGEEKEKFIEWLYDLEFNIYQIPKPDHVIFLDVDPEVSQELMRNRANKFTGEEAKDIHESNKEYLINSYNNSLYIAEKYNWDVIKCCKNSKLRSIEEINDEIYEKVKKYI</sequence>
<gene>
    <name evidence="6" type="primary">tmk</name>
    <name evidence="6" type="ORF">ERS852470_02605</name>
</gene>
<dbReference type="EMBL" id="CYZV01000028">
    <property type="protein sequence ID" value="CUO52556.1"/>
    <property type="molecule type" value="Genomic_DNA"/>
</dbReference>
<dbReference type="GO" id="GO:0006235">
    <property type="term" value="P:dTTP biosynthetic process"/>
    <property type="evidence" value="ECO:0007669"/>
    <property type="project" value="TreeGrafter"/>
</dbReference>
<protein>
    <recommendedName>
        <fullName evidence="2">Thymidylate kinase</fullName>
    </recommendedName>
</protein>
<dbReference type="FunFam" id="3.40.50.300:FF:002288">
    <property type="entry name" value="Probable thymidylate kinase"/>
    <property type="match status" value="1"/>
</dbReference>
<evidence type="ECO:0000313" key="7">
    <source>
        <dbReference type="Proteomes" id="UP000095558"/>
    </source>
</evidence>
<name>A0A174FUS7_9CLOT</name>
<dbReference type="GO" id="GO:0004798">
    <property type="term" value="F:dTMP kinase activity"/>
    <property type="evidence" value="ECO:0007669"/>
    <property type="project" value="TreeGrafter"/>
</dbReference>
<evidence type="ECO:0000256" key="4">
    <source>
        <dbReference type="ARBA" id="ARBA00022840"/>
    </source>
</evidence>
<evidence type="ECO:0000259" key="5">
    <source>
        <dbReference type="Pfam" id="PF02223"/>
    </source>
</evidence>
<accession>A0A174FUS7</accession>
<dbReference type="SUPFAM" id="SSF52540">
    <property type="entry name" value="P-loop containing nucleoside triphosphate hydrolases"/>
    <property type="match status" value="1"/>
</dbReference>
<evidence type="ECO:0000313" key="6">
    <source>
        <dbReference type="EMBL" id="CUO52556.1"/>
    </source>
</evidence>
<dbReference type="GO" id="GO:0005829">
    <property type="term" value="C:cytosol"/>
    <property type="evidence" value="ECO:0007669"/>
    <property type="project" value="TreeGrafter"/>
</dbReference>
<dbReference type="OrthoDB" id="9774907at2"/>
<dbReference type="STRING" id="84024.ERS852471_02462"/>
<dbReference type="PANTHER" id="PTHR10344:SF4">
    <property type="entry name" value="UMP-CMP KINASE 2, MITOCHONDRIAL"/>
    <property type="match status" value="1"/>
</dbReference>
<dbReference type="AlphaFoldDB" id="A0A174FUS7"/>
<dbReference type="GeneID" id="83013117"/>
<evidence type="ECO:0000256" key="3">
    <source>
        <dbReference type="ARBA" id="ARBA00022741"/>
    </source>
</evidence>
<dbReference type="GO" id="GO:0005524">
    <property type="term" value="F:ATP binding"/>
    <property type="evidence" value="ECO:0007669"/>
    <property type="project" value="UniProtKB-KW"/>
</dbReference>
<evidence type="ECO:0000256" key="2">
    <source>
        <dbReference type="ARBA" id="ARBA00017144"/>
    </source>
</evidence>
<keyword evidence="6" id="KW-0808">Transferase</keyword>
<dbReference type="CDD" id="cd01672">
    <property type="entry name" value="TMPK"/>
    <property type="match status" value="1"/>
</dbReference>
<keyword evidence="6" id="KW-0418">Kinase</keyword>
<keyword evidence="3" id="KW-0547">Nucleotide-binding</keyword>
<reference evidence="6 7" key="1">
    <citation type="submission" date="2015-09" db="EMBL/GenBank/DDBJ databases">
        <authorList>
            <consortium name="Pathogen Informatics"/>
        </authorList>
    </citation>
    <scope>NUCLEOTIDE SEQUENCE [LARGE SCALE GENOMIC DNA]</scope>
    <source>
        <strain evidence="6 7">2789STDY5834855</strain>
    </source>
</reference>
<keyword evidence="4" id="KW-0067">ATP-binding</keyword>
<dbReference type="PANTHER" id="PTHR10344">
    <property type="entry name" value="THYMIDYLATE KINASE"/>
    <property type="match status" value="1"/>
</dbReference>
<feature type="domain" description="Thymidylate kinase-like" evidence="5">
    <location>
        <begin position="12"/>
        <end position="187"/>
    </location>
</feature>
<dbReference type="Gene3D" id="3.40.50.300">
    <property type="entry name" value="P-loop containing nucleotide triphosphate hydrolases"/>
    <property type="match status" value="1"/>
</dbReference>
<dbReference type="GO" id="GO:0006233">
    <property type="term" value="P:dTDP biosynthetic process"/>
    <property type="evidence" value="ECO:0007669"/>
    <property type="project" value="TreeGrafter"/>
</dbReference>
<comment type="similarity">
    <text evidence="1">Belongs to the thymidylate kinase family.</text>
</comment>
<organism evidence="6 7">
    <name type="scientific">Clostridium disporicum</name>
    <dbReference type="NCBI Taxonomy" id="84024"/>
    <lineage>
        <taxon>Bacteria</taxon>
        <taxon>Bacillati</taxon>
        <taxon>Bacillota</taxon>
        <taxon>Clostridia</taxon>
        <taxon>Eubacteriales</taxon>
        <taxon>Clostridiaceae</taxon>
        <taxon>Clostridium</taxon>
    </lineage>
</organism>